<reference evidence="1 2" key="1">
    <citation type="journal article" date="2016" name="Mol. Biol. Evol.">
        <title>Comparative Genomics of Early-Diverging Mushroom-Forming Fungi Provides Insights into the Origins of Lignocellulose Decay Capabilities.</title>
        <authorList>
            <person name="Nagy L.G."/>
            <person name="Riley R."/>
            <person name="Tritt A."/>
            <person name="Adam C."/>
            <person name="Daum C."/>
            <person name="Floudas D."/>
            <person name="Sun H."/>
            <person name="Yadav J.S."/>
            <person name="Pangilinan J."/>
            <person name="Larsson K.H."/>
            <person name="Matsuura K."/>
            <person name="Barry K."/>
            <person name="Labutti K."/>
            <person name="Kuo R."/>
            <person name="Ohm R.A."/>
            <person name="Bhattacharya S.S."/>
            <person name="Shirouzu T."/>
            <person name="Yoshinaga Y."/>
            <person name="Martin F.M."/>
            <person name="Grigoriev I.V."/>
            <person name="Hibbett D.S."/>
        </authorList>
    </citation>
    <scope>NUCLEOTIDE SEQUENCE [LARGE SCALE GENOMIC DNA]</scope>
    <source>
        <strain evidence="1 2">TUFC12733</strain>
    </source>
</reference>
<evidence type="ECO:0000313" key="1">
    <source>
        <dbReference type="EMBL" id="KZO89600.1"/>
    </source>
</evidence>
<protein>
    <submittedName>
        <fullName evidence="1">Uncharacterized protein</fullName>
    </submittedName>
</protein>
<keyword evidence="2" id="KW-1185">Reference proteome</keyword>
<evidence type="ECO:0000313" key="2">
    <source>
        <dbReference type="Proteomes" id="UP000076738"/>
    </source>
</evidence>
<dbReference type="EMBL" id="KV417377">
    <property type="protein sequence ID" value="KZO89600.1"/>
    <property type="molecule type" value="Genomic_DNA"/>
</dbReference>
<proteinExistence type="predicted"/>
<name>A0A167FKT5_CALVF</name>
<organism evidence="1 2">
    <name type="scientific">Calocera viscosa (strain TUFC12733)</name>
    <dbReference type="NCBI Taxonomy" id="1330018"/>
    <lineage>
        <taxon>Eukaryota</taxon>
        <taxon>Fungi</taxon>
        <taxon>Dikarya</taxon>
        <taxon>Basidiomycota</taxon>
        <taxon>Agaricomycotina</taxon>
        <taxon>Dacrymycetes</taxon>
        <taxon>Dacrymycetales</taxon>
        <taxon>Dacrymycetaceae</taxon>
        <taxon>Calocera</taxon>
    </lineage>
</organism>
<sequence length="135" mass="15059">NKRLQLSLFCNMGLFRVFGTDARLLSAGAPEPVNYGFQGEAALLAQWTKIKERWQAKDYEGVLTDMFGEHNVETFKAKKLLLPAAPAPAPRTAVIADAVVDLRPPVVAKSSQQGARRQRADTVIDFETAKRRRNY</sequence>
<dbReference type="AlphaFoldDB" id="A0A167FKT5"/>
<gene>
    <name evidence="1" type="ORF">CALVIDRAFT_531976</name>
</gene>
<dbReference type="Proteomes" id="UP000076738">
    <property type="component" value="Unassembled WGS sequence"/>
</dbReference>
<accession>A0A167FKT5</accession>
<feature type="non-terminal residue" evidence="1">
    <location>
        <position position="1"/>
    </location>
</feature>